<organism evidence="1 2">
    <name type="scientific">Musa troglodytarum</name>
    <name type="common">fe'i banana</name>
    <dbReference type="NCBI Taxonomy" id="320322"/>
    <lineage>
        <taxon>Eukaryota</taxon>
        <taxon>Viridiplantae</taxon>
        <taxon>Streptophyta</taxon>
        <taxon>Embryophyta</taxon>
        <taxon>Tracheophyta</taxon>
        <taxon>Spermatophyta</taxon>
        <taxon>Magnoliopsida</taxon>
        <taxon>Liliopsida</taxon>
        <taxon>Zingiberales</taxon>
        <taxon>Musaceae</taxon>
        <taxon>Musa</taxon>
    </lineage>
</organism>
<evidence type="ECO:0000313" key="2">
    <source>
        <dbReference type="Proteomes" id="UP001055439"/>
    </source>
</evidence>
<name>A0A9E7G0D3_9LILI</name>
<dbReference type="EMBL" id="CP097507">
    <property type="protein sequence ID" value="URE05849.1"/>
    <property type="molecule type" value="Genomic_DNA"/>
</dbReference>
<keyword evidence="2" id="KW-1185">Reference proteome</keyword>
<dbReference type="AlphaFoldDB" id="A0A9E7G0D3"/>
<dbReference type="Proteomes" id="UP001055439">
    <property type="component" value="Chromosome 5"/>
</dbReference>
<reference evidence="1" key="1">
    <citation type="submission" date="2022-05" db="EMBL/GenBank/DDBJ databases">
        <title>The Musa troglodytarum L. genome provides insights into the mechanism of non-climacteric behaviour and enrichment of carotenoids.</title>
        <authorList>
            <person name="Wang J."/>
        </authorList>
    </citation>
    <scope>NUCLEOTIDE SEQUENCE</scope>
    <source>
        <tissue evidence="1">Leaf</tissue>
    </source>
</reference>
<protein>
    <submittedName>
        <fullName evidence="1">Uncharacterized protein</fullName>
    </submittedName>
</protein>
<gene>
    <name evidence="1" type="ORF">MUK42_04277</name>
</gene>
<evidence type="ECO:0000313" key="1">
    <source>
        <dbReference type="EMBL" id="URE05849.1"/>
    </source>
</evidence>
<sequence length="72" mass="8240">MHPSRRKLDKGFIIALSLPSQKTSPSYIQLQDYSKYRIVKLDDLELHLSGCLVSNEMENDAFGLRARACHSF</sequence>
<proteinExistence type="predicted"/>
<accession>A0A9E7G0D3</accession>